<reference evidence="2" key="1">
    <citation type="journal article" date="2016" name="J. Antimicrob. Chemother.">
        <title>Novel chromosome-encoded erm(47) determinant responsible for constitutive MLSB resistance in Helcococcus kunzii.</title>
        <authorList>
            <person name="Guerin F."/>
            <person name="Isnard C."/>
            <person name="Bucquet F."/>
            <person name="Fines-Guyon M."/>
            <person name="Giard J.C."/>
            <person name="Burrus V."/>
            <person name="Cattoir V."/>
        </authorList>
    </citation>
    <scope>NUCLEOTIDE SEQUENCE</scope>
    <source>
        <strain evidence="2">UCN99</strain>
    </source>
</reference>
<feature type="transmembrane region" description="Helical" evidence="1">
    <location>
        <begin position="16"/>
        <end position="37"/>
    </location>
</feature>
<protein>
    <submittedName>
        <fullName evidence="2">Uncharacterized protein</fullName>
    </submittedName>
</protein>
<keyword evidence="1" id="KW-0472">Membrane</keyword>
<dbReference type="AlphaFoldDB" id="A0A1B2JLF1"/>
<evidence type="ECO:0000256" key="1">
    <source>
        <dbReference type="SAM" id="Phobius"/>
    </source>
</evidence>
<feature type="transmembrane region" description="Helical" evidence="1">
    <location>
        <begin position="44"/>
        <end position="62"/>
    </location>
</feature>
<feature type="transmembrane region" description="Helical" evidence="1">
    <location>
        <begin position="130"/>
        <end position="151"/>
    </location>
</feature>
<accession>A0A1B2JLF1</accession>
<proteinExistence type="predicted"/>
<sequence length="259" mass="30545">MGKTPQDNSHNKSRNLGYVVDSLSILLLIISLVQVRFSILNIKILLIISAVILLIQTVAIYYRNYYFDLGNKDRFNMFLDNSFDRKIIPCYNSDEYFDNKDIEAGFIKALANTHQNSFFTSNLAKLNKKWYYIFSFIVLFLFVYAVFINGLDDTTSLLLNFIVSGEIINKAIKYNSLYDKTNNIYESCNRICSSYQTNNQEKFFVDIFEIIISYENIIYESKIELSQKIFLKNNLRLTLEWEKIKDDYKIYSKSREIKE</sequence>
<keyword evidence="1" id="KW-1133">Transmembrane helix</keyword>
<organism evidence="2">
    <name type="scientific">Helcococcus kunzii</name>
    <dbReference type="NCBI Taxonomy" id="40091"/>
    <lineage>
        <taxon>Bacteria</taxon>
        <taxon>Bacillati</taxon>
        <taxon>Bacillota</taxon>
        <taxon>Tissierellia</taxon>
        <taxon>Tissierellales</taxon>
        <taxon>Peptoniphilaceae</taxon>
        <taxon>Helcococcus</taxon>
    </lineage>
</organism>
<keyword evidence="1" id="KW-0812">Transmembrane</keyword>
<name>A0A1B2JLF1_9FIRM</name>
<evidence type="ECO:0000313" key="2">
    <source>
        <dbReference type="EMBL" id="ANZ79457.1"/>
    </source>
</evidence>
<dbReference type="EMBL" id="KU612222">
    <property type="protein sequence ID" value="ANZ79457.1"/>
    <property type="molecule type" value="Genomic_DNA"/>
</dbReference>